<name>A0A0N4VX21_HAEPC</name>
<evidence type="ECO:0000313" key="4">
    <source>
        <dbReference type="WBParaSite" id="HPLM_0000184101-mRNA-1"/>
    </source>
</evidence>
<proteinExistence type="predicted"/>
<reference evidence="2 3" key="2">
    <citation type="submission" date="2018-11" db="EMBL/GenBank/DDBJ databases">
        <authorList>
            <consortium name="Pathogen Informatics"/>
        </authorList>
    </citation>
    <scope>NUCLEOTIDE SEQUENCE [LARGE SCALE GENOMIC DNA]</scope>
    <source>
        <strain evidence="2 3">MHpl1</strain>
    </source>
</reference>
<dbReference type="WBParaSite" id="HPLM_0000184101-mRNA-1">
    <property type="protein sequence ID" value="HPLM_0000184101-mRNA-1"/>
    <property type="gene ID" value="HPLM_0000184101"/>
</dbReference>
<keyword evidence="3" id="KW-1185">Reference proteome</keyword>
<feature type="region of interest" description="Disordered" evidence="1">
    <location>
        <begin position="58"/>
        <end position="84"/>
    </location>
</feature>
<evidence type="ECO:0000256" key="1">
    <source>
        <dbReference type="SAM" id="MobiDB-lite"/>
    </source>
</evidence>
<dbReference type="AlphaFoldDB" id="A0A0N4VX21"/>
<gene>
    <name evidence="2" type="ORF">HPLM_LOCUS1839</name>
</gene>
<reference evidence="4" key="1">
    <citation type="submission" date="2017-02" db="UniProtKB">
        <authorList>
            <consortium name="WormBaseParasite"/>
        </authorList>
    </citation>
    <scope>IDENTIFICATION</scope>
</reference>
<accession>A0A0N4VX21</accession>
<organism evidence="4">
    <name type="scientific">Haemonchus placei</name>
    <name type="common">Barber's pole worm</name>
    <dbReference type="NCBI Taxonomy" id="6290"/>
    <lineage>
        <taxon>Eukaryota</taxon>
        <taxon>Metazoa</taxon>
        <taxon>Ecdysozoa</taxon>
        <taxon>Nematoda</taxon>
        <taxon>Chromadorea</taxon>
        <taxon>Rhabditida</taxon>
        <taxon>Rhabditina</taxon>
        <taxon>Rhabditomorpha</taxon>
        <taxon>Strongyloidea</taxon>
        <taxon>Trichostrongylidae</taxon>
        <taxon>Haemonchus</taxon>
    </lineage>
</organism>
<sequence length="84" mass="9522">MDQRKRVGRLVGAQPRQRSNAIILEQSRILGAVKVNCNGLDESLYFSQTKKKRWTRHELLTDGQGNPNEPSYSKPGLLAEPRFA</sequence>
<evidence type="ECO:0000313" key="3">
    <source>
        <dbReference type="Proteomes" id="UP000268014"/>
    </source>
</evidence>
<evidence type="ECO:0000313" key="2">
    <source>
        <dbReference type="EMBL" id="VDO11593.1"/>
    </source>
</evidence>
<dbReference type="Proteomes" id="UP000268014">
    <property type="component" value="Unassembled WGS sequence"/>
</dbReference>
<protein>
    <submittedName>
        <fullName evidence="2 4">Uncharacterized protein</fullName>
    </submittedName>
</protein>
<dbReference type="EMBL" id="UZAF01002846">
    <property type="protein sequence ID" value="VDO11593.1"/>
    <property type="molecule type" value="Genomic_DNA"/>
</dbReference>